<sequence>MMGLYLDSAGLDDAVAAAALGFVRGITTNPALMRKETGDPLRHLRDLLAAVDLPEVYYQPTGAYGTPGAEAEEAWSADKDRVVLKLPATPDGAALAGTLTRRGARVALTAAQTPHAMLVAESMGCAAVIPYLDRAVRDLRTDSELIRSLAGLRRGSTRVIAASVKNSGQVLHAFASGADAVTAPLPVLRELLSHPASIEAEQAFAREYASTAKG</sequence>
<evidence type="ECO:0000313" key="3">
    <source>
        <dbReference type="Proteomes" id="UP001139648"/>
    </source>
</evidence>
<gene>
    <name evidence="2" type="ORF">HD597_005450</name>
</gene>
<dbReference type="EC" id="2.2.1.2" evidence="2"/>
<organism evidence="2 3">
    <name type="scientific">Nonomuraea thailandensis</name>
    <dbReference type="NCBI Taxonomy" id="1188745"/>
    <lineage>
        <taxon>Bacteria</taxon>
        <taxon>Bacillati</taxon>
        <taxon>Actinomycetota</taxon>
        <taxon>Actinomycetes</taxon>
        <taxon>Streptosporangiales</taxon>
        <taxon>Streptosporangiaceae</taxon>
        <taxon>Nonomuraea</taxon>
    </lineage>
</organism>
<keyword evidence="3" id="KW-1185">Reference proteome</keyword>
<keyword evidence="1" id="KW-0704">Schiff base</keyword>
<proteinExistence type="predicted"/>
<dbReference type="SUPFAM" id="SSF51569">
    <property type="entry name" value="Aldolase"/>
    <property type="match status" value="1"/>
</dbReference>
<dbReference type="InterPro" id="IPR001585">
    <property type="entry name" value="TAL/FSA"/>
</dbReference>
<dbReference type="Gene3D" id="3.20.20.70">
    <property type="entry name" value="Aldolase class I"/>
    <property type="match status" value="1"/>
</dbReference>
<dbReference type="PROSITE" id="PS01054">
    <property type="entry name" value="TRANSALDOLASE_1"/>
    <property type="match status" value="1"/>
</dbReference>
<dbReference type="InterPro" id="IPR013785">
    <property type="entry name" value="Aldolase_TIM"/>
</dbReference>
<dbReference type="Pfam" id="PF00923">
    <property type="entry name" value="TAL_FSA"/>
    <property type="match status" value="1"/>
</dbReference>
<protein>
    <submittedName>
        <fullName evidence="2">Transaldolase</fullName>
        <ecNumber evidence="2">2.2.1.2</ecNumber>
    </submittedName>
</protein>
<dbReference type="GO" id="GO:0004801">
    <property type="term" value="F:transaldolase activity"/>
    <property type="evidence" value="ECO:0007669"/>
    <property type="project" value="UniProtKB-EC"/>
</dbReference>
<dbReference type="AlphaFoldDB" id="A0A9X2GIP8"/>
<dbReference type="EMBL" id="JAMZEB010000002">
    <property type="protein sequence ID" value="MCP2358430.1"/>
    <property type="molecule type" value="Genomic_DNA"/>
</dbReference>
<evidence type="ECO:0000313" key="2">
    <source>
        <dbReference type="EMBL" id="MCP2358430.1"/>
    </source>
</evidence>
<reference evidence="2" key="1">
    <citation type="submission" date="2022-06" db="EMBL/GenBank/DDBJ databases">
        <title>Sequencing the genomes of 1000 actinobacteria strains.</title>
        <authorList>
            <person name="Klenk H.-P."/>
        </authorList>
    </citation>
    <scope>NUCLEOTIDE SEQUENCE</scope>
    <source>
        <strain evidence="2">DSM 46694</strain>
    </source>
</reference>
<dbReference type="GO" id="GO:0005975">
    <property type="term" value="P:carbohydrate metabolic process"/>
    <property type="evidence" value="ECO:0007669"/>
    <property type="project" value="InterPro"/>
</dbReference>
<dbReference type="PANTHER" id="PTHR10683:SF40">
    <property type="entry name" value="FRUCTOSE-6-PHOSPHATE ALDOLASE 1-RELATED"/>
    <property type="match status" value="1"/>
</dbReference>
<keyword evidence="2" id="KW-0808">Transferase</keyword>
<evidence type="ECO:0000256" key="1">
    <source>
        <dbReference type="ARBA" id="ARBA00023270"/>
    </source>
</evidence>
<name>A0A9X2GIP8_9ACTN</name>
<dbReference type="Proteomes" id="UP001139648">
    <property type="component" value="Unassembled WGS sequence"/>
</dbReference>
<dbReference type="PANTHER" id="PTHR10683">
    <property type="entry name" value="TRANSALDOLASE"/>
    <property type="match status" value="1"/>
</dbReference>
<accession>A0A9X2GIP8</accession>
<comment type="caution">
    <text evidence="2">The sequence shown here is derived from an EMBL/GenBank/DDBJ whole genome shotgun (WGS) entry which is preliminary data.</text>
</comment>
<dbReference type="InterPro" id="IPR018225">
    <property type="entry name" value="Transaldolase_AS"/>
</dbReference>